<sequence length="277" mass="31807">MSDKHWSLDDIAWDRFDRTRVDPELLKIAKAAALVEFNSGDYADYLCNVFPDDETFKAEARRWAGEEVQHGEALGRWARMADPDFDFDGAMERFRAGFRIPVDSTTSVRGSRSGELVARCIVEVGTSSYYGSLADSTEEPVFKEICQRIAADELRHYKLFYTHLRRYLEHENISRLRRFLIAVGRMQETEDDELAYAYYAANAPADEPYDRKRWSSAYMVRAYGYYKPMRVQRASAMICKAAGLSAQGRVAQLMAKVAYGTMRRRHRRLSRDGALAA</sequence>
<reference evidence="1 2" key="1">
    <citation type="submission" date="2023-03" db="EMBL/GenBank/DDBJ databases">
        <title>Fodinicurvata sp. CAU 1616 isolated from sea sendiment.</title>
        <authorList>
            <person name="Kim W."/>
        </authorList>
    </citation>
    <scope>NUCLEOTIDE SEQUENCE [LARGE SCALE GENOMIC DNA]</scope>
    <source>
        <strain evidence="1 2">CAU 1616</strain>
    </source>
</reference>
<dbReference type="SUPFAM" id="SSF47240">
    <property type="entry name" value="Ferritin-like"/>
    <property type="match status" value="1"/>
</dbReference>
<accession>A0ABT5YKP0</accession>
<keyword evidence="2" id="KW-1185">Reference proteome</keyword>
<dbReference type="InterPro" id="IPR012348">
    <property type="entry name" value="RNR-like"/>
</dbReference>
<dbReference type="Gene3D" id="1.10.620.20">
    <property type="entry name" value="Ribonucleotide Reductase, subunit A"/>
    <property type="match status" value="1"/>
</dbReference>
<dbReference type="RefSeq" id="WP_275820907.1">
    <property type="nucleotide sequence ID" value="NZ_JARHUD010000003.1"/>
</dbReference>
<proteinExistence type="predicted"/>
<comment type="caution">
    <text evidence="1">The sequence shown here is derived from an EMBL/GenBank/DDBJ whole genome shotgun (WGS) entry which is preliminary data.</text>
</comment>
<gene>
    <name evidence="1" type="ORF">P2G67_05680</name>
</gene>
<dbReference type="Proteomes" id="UP001215503">
    <property type="component" value="Unassembled WGS sequence"/>
</dbReference>
<evidence type="ECO:0000313" key="2">
    <source>
        <dbReference type="Proteomes" id="UP001215503"/>
    </source>
</evidence>
<organism evidence="1 2">
    <name type="scientific">Aquibaculum arenosum</name>
    <dbReference type="NCBI Taxonomy" id="3032591"/>
    <lineage>
        <taxon>Bacteria</taxon>
        <taxon>Pseudomonadati</taxon>
        <taxon>Pseudomonadota</taxon>
        <taxon>Alphaproteobacteria</taxon>
        <taxon>Rhodospirillales</taxon>
        <taxon>Rhodovibrionaceae</taxon>
        <taxon>Aquibaculum</taxon>
    </lineage>
</organism>
<evidence type="ECO:0000313" key="1">
    <source>
        <dbReference type="EMBL" id="MDF2095459.1"/>
    </source>
</evidence>
<dbReference type="EMBL" id="JARHUD010000003">
    <property type="protein sequence ID" value="MDF2095459.1"/>
    <property type="molecule type" value="Genomic_DNA"/>
</dbReference>
<name>A0ABT5YKP0_9PROT</name>
<dbReference type="InterPro" id="IPR009078">
    <property type="entry name" value="Ferritin-like_SF"/>
</dbReference>
<protein>
    <submittedName>
        <fullName evidence="1">Ferritin-like domain-containing protein</fullName>
    </submittedName>
</protein>